<dbReference type="RefSeq" id="WP_377026724.1">
    <property type="nucleotide sequence ID" value="NZ_JBHLTS010000080.1"/>
</dbReference>
<dbReference type="Gene3D" id="2.60.40.1930">
    <property type="match status" value="1"/>
</dbReference>
<evidence type="ECO:0000313" key="2">
    <source>
        <dbReference type="EMBL" id="MFC0519024.1"/>
    </source>
</evidence>
<accession>A0ABV6LHV4</accession>
<feature type="chain" id="PRO_5046672924" description="Macroglobulin domain-containing protein" evidence="1">
    <location>
        <begin position="26"/>
        <end position="795"/>
    </location>
</feature>
<protein>
    <recommendedName>
        <fullName evidence="4">Macroglobulin domain-containing protein</fullName>
    </recommendedName>
</protein>
<organism evidence="2 3">
    <name type="scientific">Mucilaginibacter angelicae</name>
    <dbReference type="NCBI Taxonomy" id="869718"/>
    <lineage>
        <taxon>Bacteria</taxon>
        <taxon>Pseudomonadati</taxon>
        <taxon>Bacteroidota</taxon>
        <taxon>Sphingobacteriia</taxon>
        <taxon>Sphingobacteriales</taxon>
        <taxon>Sphingobacteriaceae</taxon>
        <taxon>Mucilaginibacter</taxon>
    </lineage>
</organism>
<reference evidence="2 3" key="1">
    <citation type="submission" date="2024-09" db="EMBL/GenBank/DDBJ databases">
        <authorList>
            <person name="Sun Q."/>
            <person name="Mori K."/>
        </authorList>
    </citation>
    <scope>NUCLEOTIDE SEQUENCE [LARGE SCALE GENOMIC DNA]</scope>
    <source>
        <strain evidence="2 3">NCAIM B.02415</strain>
    </source>
</reference>
<sequence>MNKIKKVITAPLLLGMLLISLSNQAQTTINQISDSFNKYGQTTVQEKVFVHTDKSTYMTGEILWFKVYNVDATYHKPLGLSKVVYVDVLDNNQNAIIQTKIEMKNGLGSGSVYIPVSANNGNYKLRAYTNWMKNFSPDYYFEKVIAIVNPLKSPETMVKQQPLTYDVQFFPEGGNLVAGISSKVAFKVTASDGMGLNECRGFIVDQKNDTVASFRPLKFGIGSFVFTPAAGNAYKAIIKPGNNPAVTKELPAVNSRGYAMTVKDAGSSQLEVIVKGTGVETGELYLFAQTRQLVKAGMAAPFNNSTASFMLDKAKLGEGVSHLTIFNSARQPVCERLYFKRPKQNLSIDATADQSLYTRRKKVNINIAAKDLSGQVKSTNLSMSVYKTDSLQNIDAAEIFSYLWLKSDLRGNIESPAYYFKNTDADADAALDNLMLSQGWRRFQWDNVLGNKPASFNFLPEYDGHLITGKITNTQTGSVAKDIIAYLSVPGKRVQLYAARSDSAGRLAFNTRQLYGPGEIVAQTNSEKDTSYRIDILSPFSEQYSKYPLPQFNLTRSMQKAIEEGSLGIQVQNIYWGNKTKHFYEPAVDSSGFYAIPYKTYLLDNYTRFTTMEEVLREYVREVWVNRSQKRYHIKVLNGNGFLDADPLVMLDDVPVFNIDKVMAIDPLKVRKLEDVPYRYYWGPSVYEGVLSFTTYKGDLGGVEIDPRAVVLDYEGLQLQREFYSPLYDTEQAAKSRMPDFRNQLYWAPDINTSVAGKTQMSFYTSDQTGKYIGVVQGITAQGDAASQYFSFEVK</sequence>
<gene>
    <name evidence="2" type="ORF">ACFFGT_32730</name>
</gene>
<name>A0ABV6LHV4_9SPHI</name>
<evidence type="ECO:0000256" key="1">
    <source>
        <dbReference type="SAM" id="SignalP"/>
    </source>
</evidence>
<dbReference type="Proteomes" id="UP001589828">
    <property type="component" value="Unassembled WGS sequence"/>
</dbReference>
<proteinExistence type="predicted"/>
<dbReference type="EMBL" id="JBHLTS010000080">
    <property type="protein sequence ID" value="MFC0519024.1"/>
    <property type="molecule type" value="Genomic_DNA"/>
</dbReference>
<comment type="caution">
    <text evidence="2">The sequence shown here is derived from an EMBL/GenBank/DDBJ whole genome shotgun (WGS) entry which is preliminary data.</text>
</comment>
<keyword evidence="3" id="KW-1185">Reference proteome</keyword>
<feature type="signal peptide" evidence="1">
    <location>
        <begin position="1"/>
        <end position="25"/>
    </location>
</feature>
<keyword evidence="1" id="KW-0732">Signal</keyword>
<evidence type="ECO:0008006" key="4">
    <source>
        <dbReference type="Google" id="ProtNLM"/>
    </source>
</evidence>
<evidence type="ECO:0000313" key="3">
    <source>
        <dbReference type="Proteomes" id="UP001589828"/>
    </source>
</evidence>